<evidence type="ECO:0000256" key="2">
    <source>
        <dbReference type="ARBA" id="ARBA00023128"/>
    </source>
</evidence>
<evidence type="ECO:0000256" key="1">
    <source>
        <dbReference type="ARBA" id="ARBA00004173"/>
    </source>
</evidence>
<evidence type="ECO:0000313" key="6">
    <source>
        <dbReference type="EMBL" id="KAL0271335.1"/>
    </source>
</evidence>
<organism evidence="6">
    <name type="scientific">Menopon gallinae</name>
    <name type="common">poultry shaft louse</name>
    <dbReference type="NCBI Taxonomy" id="328185"/>
    <lineage>
        <taxon>Eukaryota</taxon>
        <taxon>Metazoa</taxon>
        <taxon>Ecdysozoa</taxon>
        <taxon>Arthropoda</taxon>
        <taxon>Hexapoda</taxon>
        <taxon>Insecta</taxon>
        <taxon>Pterygota</taxon>
        <taxon>Neoptera</taxon>
        <taxon>Paraneoptera</taxon>
        <taxon>Psocodea</taxon>
        <taxon>Troctomorpha</taxon>
        <taxon>Phthiraptera</taxon>
        <taxon>Amblycera</taxon>
        <taxon>Menoponidae</taxon>
        <taxon>Menopon</taxon>
    </lineage>
</organism>
<keyword evidence="3" id="KW-1015">Disulfide bond</keyword>
<dbReference type="CDD" id="cd00926">
    <property type="entry name" value="Cyt_c_Oxidase_VIb"/>
    <property type="match status" value="1"/>
</dbReference>
<comment type="caution">
    <text evidence="6">The sequence shown here is derived from an EMBL/GenBank/DDBJ whole genome shotgun (WGS) entry which is preliminary data.</text>
</comment>
<evidence type="ECO:0000256" key="4">
    <source>
        <dbReference type="ARBA" id="ARBA00040060"/>
    </source>
</evidence>
<sequence>MQVLLLFQLKMKDVANKNTFVGANAVPYDPRFPNTNQTTRCFQGYVDFHRCKNKRGESFPACQYFKKVVASMCPDFWVEDWDNRRESGIFPVDLE</sequence>
<evidence type="ECO:0000256" key="5">
    <source>
        <dbReference type="ARBA" id="ARBA00042114"/>
    </source>
</evidence>
<gene>
    <name evidence="6" type="ORF">PYX00_008455</name>
</gene>
<dbReference type="GO" id="GO:0005739">
    <property type="term" value="C:mitochondrion"/>
    <property type="evidence" value="ECO:0007669"/>
    <property type="project" value="UniProtKB-SubCell"/>
</dbReference>
<dbReference type="InterPro" id="IPR036549">
    <property type="entry name" value="CX6/COA6-like_sf"/>
</dbReference>
<dbReference type="Gene3D" id="1.10.10.140">
    <property type="entry name" value="Cytochrome c oxidase, subunit VIb"/>
    <property type="match status" value="1"/>
</dbReference>
<keyword evidence="2" id="KW-0496">Mitochondrion</keyword>
<dbReference type="InterPro" id="IPR048280">
    <property type="entry name" value="COX6B-like"/>
</dbReference>
<reference evidence="6" key="1">
    <citation type="journal article" date="2024" name="Gigascience">
        <title>Chromosome-level genome of the poultry shaft louse Menopon gallinae provides insight into the host-switching and adaptive evolution of parasitic lice.</title>
        <authorList>
            <person name="Xu Y."/>
            <person name="Ma L."/>
            <person name="Liu S."/>
            <person name="Liang Y."/>
            <person name="Liu Q."/>
            <person name="He Z."/>
            <person name="Tian L."/>
            <person name="Duan Y."/>
            <person name="Cai W."/>
            <person name="Li H."/>
            <person name="Song F."/>
        </authorList>
    </citation>
    <scope>NUCLEOTIDE SEQUENCE</scope>
    <source>
        <strain evidence="6">Cailab_2023a</strain>
    </source>
</reference>
<comment type="subcellular location">
    <subcellularLocation>
        <location evidence="1">Mitochondrion</location>
    </subcellularLocation>
</comment>
<dbReference type="InterPro" id="IPR003213">
    <property type="entry name" value="Cyt_c_oxidase_su6B"/>
</dbReference>
<name>A0AAW2HNB1_9NEOP</name>
<protein>
    <recommendedName>
        <fullName evidence="4">Cytochrome c oxidase subunit 6B1</fullName>
    </recommendedName>
    <alternativeName>
        <fullName evidence="5">Cytochrome c oxidase subunit VIb isoform 1</fullName>
    </alternativeName>
</protein>
<dbReference type="PANTHER" id="PTHR11387">
    <property type="entry name" value="CYTOCHROME C OXIDASE SUBUNIT 6B"/>
    <property type="match status" value="1"/>
</dbReference>
<proteinExistence type="predicted"/>
<dbReference type="AlphaFoldDB" id="A0AAW2HNB1"/>
<dbReference type="Pfam" id="PF02297">
    <property type="entry name" value="COX6B"/>
    <property type="match status" value="1"/>
</dbReference>
<dbReference type="FunFam" id="1.10.10.140:FF:000001">
    <property type="entry name" value="Cytochrome c oxidase subunit 6B1"/>
    <property type="match status" value="1"/>
</dbReference>
<accession>A0AAW2HNB1</accession>
<dbReference type="EMBL" id="JARGDH010000004">
    <property type="protein sequence ID" value="KAL0271335.1"/>
    <property type="molecule type" value="Genomic_DNA"/>
</dbReference>
<dbReference type="SUPFAM" id="SSF47694">
    <property type="entry name" value="Cytochrome c oxidase subunit h"/>
    <property type="match status" value="1"/>
</dbReference>
<evidence type="ECO:0000256" key="3">
    <source>
        <dbReference type="ARBA" id="ARBA00023157"/>
    </source>
</evidence>
<dbReference type="GO" id="GO:0045277">
    <property type="term" value="C:respiratory chain complex IV"/>
    <property type="evidence" value="ECO:0007669"/>
    <property type="project" value="InterPro"/>
</dbReference>